<protein>
    <submittedName>
        <fullName evidence="1">Uncharacterized protein</fullName>
    </submittedName>
</protein>
<evidence type="ECO:0000313" key="2">
    <source>
        <dbReference type="Proteomes" id="UP000759273"/>
    </source>
</evidence>
<evidence type="ECO:0000313" key="1">
    <source>
        <dbReference type="EMBL" id="MBS5332661.1"/>
    </source>
</evidence>
<dbReference type="AlphaFoldDB" id="A0A943HJH1"/>
<comment type="caution">
    <text evidence="1">The sequence shown here is derived from an EMBL/GenBank/DDBJ whole genome shotgun (WGS) entry which is preliminary data.</text>
</comment>
<proteinExistence type="predicted"/>
<name>A0A943HJH1_9FIRM</name>
<dbReference type="Proteomes" id="UP000759273">
    <property type="component" value="Unassembled WGS sequence"/>
</dbReference>
<gene>
    <name evidence="1" type="ORF">KHY36_09055</name>
</gene>
<dbReference type="EMBL" id="JAGZGG010000021">
    <property type="protein sequence ID" value="MBS5332661.1"/>
    <property type="molecule type" value="Genomic_DNA"/>
</dbReference>
<sequence length="123" mass="13785">MPDYTYYTEKYLGEDIPEAAFPRFARRAAEELARMQNIYPMAPCKGIEPDTAYAMAVCSIADAMYEFAQEDEARGLAKVSVGSVSETYTAPPQLCAATLALRAGHYRHEAGYYYEIGRWLPHA</sequence>
<organism evidence="1 2">
    <name type="scientific">Subdoligranulum variabile</name>
    <dbReference type="NCBI Taxonomy" id="214851"/>
    <lineage>
        <taxon>Bacteria</taxon>
        <taxon>Bacillati</taxon>
        <taxon>Bacillota</taxon>
        <taxon>Clostridia</taxon>
        <taxon>Eubacteriales</taxon>
        <taxon>Oscillospiraceae</taxon>
        <taxon>Subdoligranulum</taxon>
    </lineage>
</organism>
<accession>A0A943HJH1</accession>
<reference evidence="1" key="1">
    <citation type="submission" date="2021-02" db="EMBL/GenBank/DDBJ databases">
        <title>Infant gut strain persistence is associated with maternal origin, phylogeny, and functional potential including surface adhesion and iron acquisition.</title>
        <authorList>
            <person name="Lou Y.C."/>
        </authorList>
    </citation>
    <scope>NUCLEOTIDE SEQUENCE</scope>
    <source>
        <strain evidence="1">L3_101_000M1_dasL3_101_000M1_concoct_87</strain>
    </source>
</reference>